<comment type="caution">
    <text evidence="9">The sequence shown here is derived from an EMBL/GenBank/DDBJ whole genome shotgun (WGS) entry which is preliminary data.</text>
</comment>
<sequence length="253" mass="25650">MVLASVAMDLHEAALLVIAGLGAGIVNAVAGGGSLITFPALIAAGLAPVPANVTNSIAVSPGYVASVLGSRADLPRGRVRALVPTAAVGSIAGCALLLATPARAFELVVPFLVLGATAVLAFQDRLRRLVGHPRDLSPRRQALALQAMVALGSLYGGYFGAALGVMFVAVLALVLDEPLVRVTAVKNVLSAVTGVTTVVVFALFGPVDWVAVAVLAPAAMLGGYAGARLARRLPSAVLKGSSWRSAQRLAWCC</sequence>
<keyword evidence="10" id="KW-1185">Reference proteome</keyword>
<evidence type="ECO:0000313" key="10">
    <source>
        <dbReference type="Proteomes" id="UP000482960"/>
    </source>
</evidence>
<dbReference type="InterPro" id="IPR002781">
    <property type="entry name" value="TM_pro_TauE-like"/>
</dbReference>
<evidence type="ECO:0000256" key="1">
    <source>
        <dbReference type="ARBA" id="ARBA00004651"/>
    </source>
</evidence>
<comment type="subcellular location">
    <subcellularLocation>
        <location evidence="1 8">Cell membrane</location>
        <topology evidence="1 8">Multi-pass membrane protein</topology>
    </subcellularLocation>
</comment>
<dbReference type="PANTHER" id="PTHR30269:SF0">
    <property type="entry name" value="MEMBRANE TRANSPORTER PROTEIN YFCA-RELATED"/>
    <property type="match status" value="1"/>
</dbReference>
<dbReference type="GO" id="GO:0005886">
    <property type="term" value="C:plasma membrane"/>
    <property type="evidence" value="ECO:0007669"/>
    <property type="project" value="UniProtKB-SubCell"/>
</dbReference>
<reference evidence="9 10" key="2">
    <citation type="submission" date="2020-03" db="EMBL/GenBank/DDBJ databases">
        <authorList>
            <person name="Ichikawa N."/>
            <person name="Kimura A."/>
            <person name="Kitahashi Y."/>
            <person name="Uohara A."/>
        </authorList>
    </citation>
    <scope>NUCLEOTIDE SEQUENCE [LARGE SCALE GENOMIC DNA]</scope>
    <source>
        <strain evidence="9 10">NBRC 108638</strain>
    </source>
</reference>
<dbReference type="Proteomes" id="UP000482960">
    <property type="component" value="Unassembled WGS sequence"/>
</dbReference>
<feature type="transmembrane region" description="Helical" evidence="8">
    <location>
        <begin position="38"/>
        <end position="58"/>
    </location>
</feature>
<keyword evidence="5 8" id="KW-0812">Transmembrane</keyword>
<evidence type="ECO:0000256" key="7">
    <source>
        <dbReference type="ARBA" id="ARBA00023136"/>
    </source>
</evidence>
<name>A0A6V8LI75_9ACTN</name>
<evidence type="ECO:0000256" key="4">
    <source>
        <dbReference type="ARBA" id="ARBA00022475"/>
    </source>
</evidence>
<keyword evidence="6 8" id="KW-1133">Transmembrane helix</keyword>
<keyword evidence="7 8" id="KW-0472">Membrane</keyword>
<evidence type="ECO:0000256" key="3">
    <source>
        <dbReference type="ARBA" id="ARBA00022448"/>
    </source>
</evidence>
<evidence type="ECO:0000256" key="6">
    <source>
        <dbReference type="ARBA" id="ARBA00022989"/>
    </source>
</evidence>
<feature type="transmembrane region" description="Helical" evidence="8">
    <location>
        <begin position="195"/>
        <end position="222"/>
    </location>
</feature>
<protein>
    <recommendedName>
        <fullName evidence="8">Probable membrane transporter protein</fullName>
    </recommendedName>
</protein>
<accession>A0A6V8LI75</accession>
<dbReference type="AlphaFoldDB" id="A0A6V8LI75"/>
<gene>
    <name evidence="9" type="ORF">Prum_059970</name>
</gene>
<dbReference type="EMBL" id="BLPG01000001">
    <property type="protein sequence ID" value="GFJ92355.1"/>
    <property type="molecule type" value="Genomic_DNA"/>
</dbReference>
<dbReference type="InterPro" id="IPR052017">
    <property type="entry name" value="TSUP"/>
</dbReference>
<comment type="similarity">
    <text evidence="2 8">Belongs to the 4-toluene sulfonate uptake permease (TSUP) (TC 2.A.102) family.</text>
</comment>
<feature type="transmembrane region" description="Helical" evidence="8">
    <location>
        <begin position="143"/>
        <end position="175"/>
    </location>
</feature>
<reference evidence="9 10" key="1">
    <citation type="submission" date="2020-03" db="EMBL/GenBank/DDBJ databases">
        <title>Whole genome shotgun sequence of Phytohabitans rumicis NBRC 108638.</title>
        <authorList>
            <person name="Komaki H."/>
            <person name="Tamura T."/>
        </authorList>
    </citation>
    <scope>NUCLEOTIDE SEQUENCE [LARGE SCALE GENOMIC DNA]</scope>
    <source>
        <strain evidence="9 10">NBRC 108638</strain>
    </source>
</reference>
<evidence type="ECO:0000313" key="9">
    <source>
        <dbReference type="EMBL" id="GFJ92355.1"/>
    </source>
</evidence>
<feature type="transmembrane region" description="Helical" evidence="8">
    <location>
        <begin position="104"/>
        <end position="122"/>
    </location>
</feature>
<keyword evidence="3" id="KW-0813">Transport</keyword>
<keyword evidence="4 8" id="KW-1003">Cell membrane</keyword>
<feature type="transmembrane region" description="Helical" evidence="8">
    <location>
        <begin position="79"/>
        <end position="98"/>
    </location>
</feature>
<proteinExistence type="inferred from homology"/>
<evidence type="ECO:0000256" key="2">
    <source>
        <dbReference type="ARBA" id="ARBA00009142"/>
    </source>
</evidence>
<organism evidence="9 10">
    <name type="scientific">Phytohabitans rumicis</name>
    <dbReference type="NCBI Taxonomy" id="1076125"/>
    <lineage>
        <taxon>Bacteria</taxon>
        <taxon>Bacillati</taxon>
        <taxon>Actinomycetota</taxon>
        <taxon>Actinomycetes</taxon>
        <taxon>Micromonosporales</taxon>
        <taxon>Micromonosporaceae</taxon>
    </lineage>
</organism>
<evidence type="ECO:0000256" key="8">
    <source>
        <dbReference type="RuleBase" id="RU363041"/>
    </source>
</evidence>
<evidence type="ECO:0000256" key="5">
    <source>
        <dbReference type="ARBA" id="ARBA00022692"/>
    </source>
</evidence>
<dbReference type="Pfam" id="PF01925">
    <property type="entry name" value="TauE"/>
    <property type="match status" value="1"/>
</dbReference>
<dbReference type="PANTHER" id="PTHR30269">
    <property type="entry name" value="TRANSMEMBRANE PROTEIN YFCA"/>
    <property type="match status" value="1"/>
</dbReference>